<dbReference type="InterPro" id="IPR035986">
    <property type="entry name" value="PKD_dom_sf"/>
</dbReference>
<dbReference type="RefSeq" id="WP_271011373.1">
    <property type="nucleotide sequence ID" value="NZ_JAQIFT010000016.1"/>
</dbReference>
<evidence type="ECO:0000313" key="2">
    <source>
        <dbReference type="Proteomes" id="UP001169242"/>
    </source>
</evidence>
<accession>A0AA42DKT2</accession>
<sequence length="544" mass="61279">MNKLKTMIVVVLVCLMLPIALYANEEKPVALFSFEKESYQVDEPIKVKEGSYSPKGLKITQKEWKRIVDGEYKKASNISTLLKNVQPGTIEVFLRVKDAEGTWSEWISRKIEVKKTQVLEITDFKLEQTLYDIGEKLNFVFDLSNPNDLTIKSQRWRYKNLTTGGSLVMSKPRYFNKAGTYEVSLEIQDEWGNWSNKATCTVEVSNEMIKRNGSYLFNRGKPGDLIEDYIDKDYSTFDPLENIEIQDVPGTLIVSNSPEVISSSGILYQDVSKGIGRLVVHHLNNTSVTKKLIVVATTNGDQPVEVKVKDYAIQQPHKNILKMGQEAVKQFFVGNKEEVYTVKPGELTCIYNSSTIKGWEKDEVISGTFDFESDEEVVWTVYTVDVATPIEYVSMLKPLERDGHIRGTFDVIERNYTVNIKDLDTYGKIVLGGQADEWLAGYDALTGETTLNRGNYGLPIKIQLTSSEDMGIILNARGGGYLGSIKWNTETIFDVPNEEVLNSKKVAALIGKAKANKSVEWTYMLPNGSAAPVLFGFIPSHLWE</sequence>
<evidence type="ECO:0008006" key="3">
    <source>
        <dbReference type="Google" id="ProtNLM"/>
    </source>
</evidence>
<protein>
    <recommendedName>
        <fullName evidence="3">PKD domain-containing protein</fullName>
    </recommendedName>
</protein>
<gene>
    <name evidence="1" type="ORF">PBV87_05095</name>
</gene>
<name>A0AA42DKT2_9FIRM</name>
<dbReference type="SUPFAM" id="SSF49299">
    <property type="entry name" value="PKD domain"/>
    <property type="match status" value="1"/>
</dbReference>
<reference evidence="1" key="1">
    <citation type="journal article" date="2023" name="Int. J. Syst. Evol. Microbiol.">
        <title>&lt;i&gt;Holtiella tumoricola&lt;/i&gt; gen. nov. sp. nov., isolated from a human clinical sample.</title>
        <authorList>
            <person name="Allen-Vercoe E."/>
            <person name="Daigneault M.C."/>
            <person name="Vancuren S.J."/>
            <person name="Cochrane K."/>
            <person name="O'Neal L.L."/>
            <person name="Sankaranarayanan K."/>
            <person name="Lawson P.A."/>
        </authorList>
    </citation>
    <scope>NUCLEOTIDE SEQUENCE</scope>
    <source>
        <strain evidence="1">CC70A</strain>
    </source>
</reference>
<comment type="caution">
    <text evidence="1">The sequence shown here is derived from an EMBL/GenBank/DDBJ whole genome shotgun (WGS) entry which is preliminary data.</text>
</comment>
<organism evidence="1 2">
    <name type="scientific">Holtiella tumoricola</name>
    <dbReference type="NCBI Taxonomy" id="3018743"/>
    <lineage>
        <taxon>Bacteria</taxon>
        <taxon>Bacillati</taxon>
        <taxon>Bacillota</taxon>
        <taxon>Clostridia</taxon>
        <taxon>Lachnospirales</taxon>
        <taxon>Cellulosilyticaceae</taxon>
        <taxon>Holtiella</taxon>
    </lineage>
</organism>
<dbReference type="Gene3D" id="2.60.40.10">
    <property type="entry name" value="Immunoglobulins"/>
    <property type="match status" value="1"/>
</dbReference>
<proteinExistence type="predicted"/>
<dbReference type="EMBL" id="JAQIFT010000016">
    <property type="protein sequence ID" value="MDA3730875.1"/>
    <property type="molecule type" value="Genomic_DNA"/>
</dbReference>
<evidence type="ECO:0000313" key="1">
    <source>
        <dbReference type="EMBL" id="MDA3730875.1"/>
    </source>
</evidence>
<keyword evidence="2" id="KW-1185">Reference proteome</keyword>
<dbReference type="Proteomes" id="UP001169242">
    <property type="component" value="Unassembled WGS sequence"/>
</dbReference>
<dbReference type="InterPro" id="IPR013783">
    <property type="entry name" value="Ig-like_fold"/>
</dbReference>
<dbReference type="AlphaFoldDB" id="A0AA42DKT2"/>